<evidence type="ECO:0000313" key="1">
    <source>
        <dbReference type="EMBL" id="KAH3811444.1"/>
    </source>
</evidence>
<keyword evidence="3" id="KW-1185">Reference proteome</keyword>
<sequence>MLETYFLLKNDILSEDDLLGRSHNNPEVMYINEGRVAGLAYARNNRVYPIAESTSSGVYIRHFLLRHFIAGIDRWMIDLQVPKLVL</sequence>
<organism evidence="2 3">
    <name type="scientific">Dreissena polymorpha</name>
    <name type="common">Zebra mussel</name>
    <name type="synonym">Mytilus polymorpha</name>
    <dbReference type="NCBI Taxonomy" id="45954"/>
    <lineage>
        <taxon>Eukaryota</taxon>
        <taxon>Metazoa</taxon>
        <taxon>Spiralia</taxon>
        <taxon>Lophotrochozoa</taxon>
        <taxon>Mollusca</taxon>
        <taxon>Bivalvia</taxon>
        <taxon>Autobranchia</taxon>
        <taxon>Heteroconchia</taxon>
        <taxon>Euheterodonta</taxon>
        <taxon>Imparidentia</taxon>
        <taxon>Neoheterodontei</taxon>
        <taxon>Myida</taxon>
        <taxon>Dreissenoidea</taxon>
        <taxon>Dreissenidae</taxon>
        <taxon>Dreissena</taxon>
    </lineage>
</organism>
<reference evidence="2" key="2">
    <citation type="submission" date="2020-11" db="EMBL/GenBank/DDBJ databases">
        <authorList>
            <person name="McCartney M.A."/>
            <person name="Auch B."/>
            <person name="Kono T."/>
            <person name="Mallez S."/>
            <person name="Becker A."/>
            <person name="Gohl D.M."/>
            <person name="Silverstein K.A.T."/>
            <person name="Koren S."/>
            <person name="Bechman K.B."/>
            <person name="Herman A."/>
            <person name="Abrahante J.E."/>
            <person name="Garbe J."/>
        </authorList>
    </citation>
    <scope>NUCLEOTIDE SEQUENCE</scope>
    <source>
        <strain evidence="2">Duluth1</strain>
        <tissue evidence="2">Whole animal</tissue>
    </source>
</reference>
<comment type="caution">
    <text evidence="2">The sequence shown here is derived from an EMBL/GenBank/DDBJ whole genome shotgun (WGS) entry which is preliminary data.</text>
</comment>
<dbReference type="AlphaFoldDB" id="A0A9D4G6P7"/>
<dbReference type="EMBL" id="JAIWYP010000006">
    <property type="protein sequence ID" value="KAH3811444.1"/>
    <property type="molecule type" value="Genomic_DNA"/>
</dbReference>
<dbReference type="EMBL" id="JAIWYP010000006">
    <property type="protein sequence ID" value="KAH3811463.1"/>
    <property type="molecule type" value="Genomic_DNA"/>
</dbReference>
<accession>A0A9D4G6P7</accession>
<name>A0A9D4G6P7_DREPO</name>
<gene>
    <name evidence="1" type="ORF">DPMN_139854</name>
    <name evidence="2" type="ORF">DPMN_139873</name>
</gene>
<evidence type="ECO:0000313" key="3">
    <source>
        <dbReference type="Proteomes" id="UP000828390"/>
    </source>
</evidence>
<dbReference type="Proteomes" id="UP000828390">
    <property type="component" value="Unassembled WGS sequence"/>
</dbReference>
<reference evidence="2" key="1">
    <citation type="journal article" date="2019" name="bioRxiv">
        <title>The Genome of the Zebra Mussel, Dreissena polymorpha: A Resource for Invasive Species Research.</title>
        <authorList>
            <person name="McCartney M.A."/>
            <person name="Auch B."/>
            <person name="Kono T."/>
            <person name="Mallez S."/>
            <person name="Zhang Y."/>
            <person name="Obille A."/>
            <person name="Becker A."/>
            <person name="Abrahante J.E."/>
            <person name="Garbe J."/>
            <person name="Badalamenti J.P."/>
            <person name="Herman A."/>
            <person name="Mangelson H."/>
            <person name="Liachko I."/>
            <person name="Sullivan S."/>
            <person name="Sone E.D."/>
            <person name="Koren S."/>
            <person name="Silverstein K.A.T."/>
            <person name="Beckman K.B."/>
            <person name="Gohl D.M."/>
        </authorList>
    </citation>
    <scope>NUCLEOTIDE SEQUENCE</scope>
    <source>
        <strain evidence="2">Duluth1</strain>
        <tissue evidence="2">Whole animal</tissue>
    </source>
</reference>
<protein>
    <submittedName>
        <fullName evidence="2">Uncharacterized protein</fullName>
    </submittedName>
</protein>
<proteinExistence type="predicted"/>
<evidence type="ECO:0000313" key="2">
    <source>
        <dbReference type="EMBL" id="KAH3811463.1"/>
    </source>
</evidence>